<dbReference type="PANTHER" id="PTHR30511:SF0">
    <property type="entry name" value="ALANINE RACEMASE, CATABOLIC-RELATED"/>
    <property type="match status" value="1"/>
</dbReference>
<dbReference type="PRINTS" id="PR00992">
    <property type="entry name" value="ALARACEMASE"/>
</dbReference>
<dbReference type="InterPro" id="IPR029066">
    <property type="entry name" value="PLP-binding_barrel"/>
</dbReference>
<dbReference type="InterPro" id="IPR011079">
    <property type="entry name" value="Ala_racemase_C"/>
</dbReference>
<dbReference type="InterPro" id="IPR000821">
    <property type="entry name" value="Ala_racemase"/>
</dbReference>
<evidence type="ECO:0000256" key="1">
    <source>
        <dbReference type="ARBA" id="ARBA00001933"/>
    </source>
</evidence>
<dbReference type="SUPFAM" id="SSF50621">
    <property type="entry name" value="Alanine racemase C-terminal domain-like"/>
    <property type="match status" value="1"/>
</dbReference>
<protein>
    <submittedName>
        <fullName evidence="5">Alanine racemase 1</fullName>
        <ecNumber evidence="5">5.1.1.1</ecNumber>
    </submittedName>
</protein>
<dbReference type="PANTHER" id="PTHR30511">
    <property type="entry name" value="ALANINE RACEMASE"/>
    <property type="match status" value="1"/>
</dbReference>
<dbReference type="GO" id="GO:0005829">
    <property type="term" value="C:cytosol"/>
    <property type="evidence" value="ECO:0007669"/>
    <property type="project" value="TreeGrafter"/>
</dbReference>
<dbReference type="NCBIfam" id="TIGR00492">
    <property type="entry name" value="alr"/>
    <property type="match status" value="1"/>
</dbReference>
<dbReference type="SUPFAM" id="SSF51419">
    <property type="entry name" value="PLP-binding barrel"/>
    <property type="match status" value="1"/>
</dbReference>
<accession>A0A644ZA00</accession>
<evidence type="ECO:0000259" key="4">
    <source>
        <dbReference type="SMART" id="SM01005"/>
    </source>
</evidence>
<comment type="caution">
    <text evidence="5">The sequence shown here is derived from an EMBL/GenBank/DDBJ whole genome shotgun (WGS) entry which is preliminary data.</text>
</comment>
<dbReference type="EC" id="5.1.1.1" evidence="5"/>
<evidence type="ECO:0000256" key="2">
    <source>
        <dbReference type="ARBA" id="ARBA00022898"/>
    </source>
</evidence>
<dbReference type="Gene3D" id="3.20.20.10">
    <property type="entry name" value="Alanine racemase"/>
    <property type="match status" value="1"/>
</dbReference>
<dbReference type="CDD" id="cd00430">
    <property type="entry name" value="PLPDE_III_AR"/>
    <property type="match status" value="1"/>
</dbReference>
<name>A0A644ZA00_9ZZZZ</name>
<dbReference type="FunFam" id="2.40.37.10:FF:000006">
    <property type="entry name" value="Alanine racemase"/>
    <property type="match status" value="1"/>
</dbReference>
<dbReference type="InterPro" id="IPR001608">
    <property type="entry name" value="Ala_racemase_N"/>
</dbReference>
<gene>
    <name evidence="5" type="primary">alr1_16</name>
    <name evidence="5" type="ORF">SDC9_84114</name>
</gene>
<dbReference type="EMBL" id="VSSQ01007970">
    <property type="protein sequence ID" value="MPM37497.1"/>
    <property type="molecule type" value="Genomic_DNA"/>
</dbReference>
<organism evidence="5">
    <name type="scientific">bioreactor metagenome</name>
    <dbReference type="NCBI Taxonomy" id="1076179"/>
    <lineage>
        <taxon>unclassified sequences</taxon>
        <taxon>metagenomes</taxon>
        <taxon>ecological metagenomes</taxon>
    </lineage>
</organism>
<dbReference type="GO" id="GO:0030632">
    <property type="term" value="P:D-alanine biosynthetic process"/>
    <property type="evidence" value="ECO:0007669"/>
    <property type="project" value="TreeGrafter"/>
</dbReference>
<keyword evidence="2" id="KW-0663">Pyridoxal phosphate</keyword>
<reference evidence="5" key="1">
    <citation type="submission" date="2019-08" db="EMBL/GenBank/DDBJ databases">
        <authorList>
            <person name="Kucharzyk K."/>
            <person name="Murdoch R.W."/>
            <person name="Higgins S."/>
            <person name="Loffler F."/>
        </authorList>
    </citation>
    <scope>NUCLEOTIDE SEQUENCE</scope>
</reference>
<dbReference type="Pfam" id="PF00842">
    <property type="entry name" value="Ala_racemase_C"/>
    <property type="match status" value="1"/>
</dbReference>
<proteinExistence type="predicted"/>
<dbReference type="GO" id="GO:0030170">
    <property type="term" value="F:pyridoxal phosphate binding"/>
    <property type="evidence" value="ECO:0007669"/>
    <property type="project" value="TreeGrafter"/>
</dbReference>
<dbReference type="InterPro" id="IPR009006">
    <property type="entry name" value="Ala_racemase/Decarboxylase_C"/>
</dbReference>
<feature type="domain" description="Alanine racemase C-terminal" evidence="4">
    <location>
        <begin position="121"/>
        <end position="250"/>
    </location>
</feature>
<evidence type="ECO:0000313" key="5">
    <source>
        <dbReference type="EMBL" id="MPM37497.1"/>
    </source>
</evidence>
<sequence length="262" mass="29146">MHIALDTGMGRIGFLPNEESLQEIFNISKLPNIEVVGLFTHFSCADDFDKTYSQLQIKKYNEFNEKLLNLGVNIPIKHLSNSAAVIDLPTVHYNAVRPGIILYGYYPSQEVQKDKVKVKPVMSIKANIVHIKTLGKGEYISYGRTFITKRESIIATLPIGYADGFTRLLFEKAKVIVGGKLAPVVGRICMDQCMIDITNIEGVKVGDEVILIGEDGYNNVITADDIANQLGTISYEVVCAVSKRVPRVYKKGGKIMKVRNYV</sequence>
<keyword evidence="3 5" id="KW-0413">Isomerase</keyword>
<dbReference type="SMART" id="SM01005">
    <property type="entry name" value="Ala_racemase_C"/>
    <property type="match status" value="1"/>
</dbReference>
<dbReference type="Pfam" id="PF01168">
    <property type="entry name" value="Ala_racemase_N"/>
    <property type="match status" value="1"/>
</dbReference>
<dbReference type="GO" id="GO:0008784">
    <property type="term" value="F:alanine racemase activity"/>
    <property type="evidence" value="ECO:0007669"/>
    <property type="project" value="UniProtKB-EC"/>
</dbReference>
<comment type="cofactor">
    <cofactor evidence="1">
        <name>pyridoxal 5'-phosphate</name>
        <dbReference type="ChEBI" id="CHEBI:597326"/>
    </cofactor>
</comment>
<dbReference type="AlphaFoldDB" id="A0A644ZA00"/>
<evidence type="ECO:0000256" key="3">
    <source>
        <dbReference type="ARBA" id="ARBA00023235"/>
    </source>
</evidence>
<dbReference type="GO" id="GO:0009252">
    <property type="term" value="P:peptidoglycan biosynthetic process"/>
    <property type="evidence" value="ECO:0007669"/>
    <property type="project" value="TreeGrafter"/>
</dbReference>
<dbReference type="Gene3D" id="2.40.37.10">
    <property type="entry name" value="Lyase, Ornithine Decarboxylase, Chain A, domain 1"/>
    <property type="match status" value="1"/>
</dbReference>